<dbReference type="SUPFAM" id="SSF52540">
    <property type="entry name" value="P-loop containing nucleoside triphosphate hydrolases"/>
    <property type="match status" value="1"/>
</dbReference>
<keyword evidence="3" id="KW-1185">Reference proteome</keyword>
<dbReference type="OrthoDB" id="1803022at2"/>
<protein>
    <recommendedName>
        <fullName evidence="1">ATPase AAA-type core domain-containing protein</fullName>
    </recommendedName>
</protein>
<dbReference type="PANTHER" id="PTHR43581:SF2">
    <property type="entry name" value="EXCINUCLEASE ATPASE SUBUNIT"/>
    <property type="match status" value="1"/>
</dbReference>
<feature type="domain" description="ATPase AAA-type core" evidence="1">
    <location>
        <begin position="235"/>
        <end position="513"/>
    </location>
</feature>
<reference evidence="2 3" key="1">
    <citation type="journal article" date="2018" name="Environ. Microbiol.">
        <title>Novel energy conservation strategies and behaviour of Pelotomaculum schinkii driving syntrophic propionate catabolism.</title>
        <authorList>
            <person name="Hidalgo-Ahumada C.A.P."/>
            <person name="Nobu M.K."/>
            <person name="Narihiro T."/>
            <person name="Tamaki H."/>
            <person name="Liu W.T."/>
            <person name="Kamagata Y."/>
            <person name="Stams A.J.M."/>
            <person name="Imachi H."/>
            <person name="Sousa D.Z."/>
        </authorList>
    </citation>
    <scope>NUCLEOTIDE SEQUENCE [LARGE SCALE GENOMIC DNA]</scope>
    <source>
        <strain evidence="2 3">MGP</strain>
    </source>
</reference>
<dbReference type="GO" id="GO:0005524">
    <property type="term" value="F:ATP binding"/>
    <property type="evidence" value="ECO:0007669"/>
    <property type="project" value="InterPro"/>
</dbReference>
<comment type="caution">
    <text evidence="2">The sequence shown here is derived from an EMBL/GenBank/DDBJ whole genome shotgun (WGS) entry which is preliminary data.</text>
</comment>
<dbReference type="Gene3D" id="3.40.50.300">
    <property type="entry name" value="P-loop containing nucleotide triphosphate hydrolases"/>
    <property type="match status" value="2"/>
</dbReference>
<organism evidence="2 3">
    <name type="scientific">Pelotomaculum propionicicum</name>
    <dbReference type="NCBI Taxonomy" id="258475"/>
    <lineage>
        <taxon>Bacteria</taxon>
        <taxon>Bacillati</taxon>
        <taxon>Bacillota</taxon>
        <taxon>Clostridia</taxon>
        <taxon>Eubacteriales</taxon>
        <taxon>Desulfotomaculaceae</taxon>
        <taxon>Pelotomaculum</taxon>
    </lineage>
</organism>
<dbReference type="InterPro" id="IPR027417">
    <property type="entry name" value="P-loop_NTPase"/>
</dbReference>
<dbReference type="Proteomes" id="UP000297597">
    <property type="component" value="Unassembled WGS sequence"/>
</dbReference>
<dbReference type="EMBL" id="QFFZ01000016">
    <property type="protein sequence ID" value="TEB11220.1"/>
    <property type="molecule type" value="Genomic_DNA"/>
</dbReference>
<evidence type="ECO:0000313" key="2">
    <source>
        <dbReference type="EMBL" id="TEB11220.1"/>
    </source>
</evidence>
<accession>A0A4Y7RR40</accession>
<evidence type="ECO:0000259" key="1">
    <source>
        <dbReference type="Pfam" id="PF13304"/>
    </source>
</evidence>
<dbReference type="InterPro" id="IPR051396">
    <property type="entry name" value="Bact_Antivir_Def_Nuclease"/>
</dbReference>
<dbReference type="AlphaFoldDB" id="A0A4Y7RR40"/>
<proteinExistence type="predicted"/>
<evidence type="ECO:0000313" key="3">
    <source>
        <dbReference type="Proteomes" id="UP000297597"/>
    </source>
</evidence>
<dbReference type="InterPro" id="IPR003959">
    <property type="entry name" value="ATPase_AAA_core"/>
</dbReference>
<dbReference type="Pfam" id="PF13304">
    <property type="entry name" value="AAA_21"/>
    <property type="match status" value="1"/>
</dbReference>
<gene>
    <name evidence="2" type="ORF">Pmgp_01755</name>
</gene>
<sequence length="622" mass="72076">MYFSAFQILSSINKLSYINPFFGITFLVCKKEMLPVGVKIDFPLDQKTKEFLEKNHRIHPTSPSFFQPFGPVGKKKRWVRPDYAAKGLQSINTRTFGSAFLHDSGTRRWGWHPDYIETLQKKLTKGKKIPAFDLAVWLFRSRRWSKETKPYDVLDFFFDQFLISEDERARLFDDAPHLAPEGRLFQDHPVQWPELSPYIQSPPDAGPDSGGTLSFLELRNLGPAKYISFYPARRLNIITGDNGLGKSFLLECAWWALTGTWPEMPAYPNNSFKEKESSITFELAGRTAHPLKKKIAYDFKSRSWPKTKRPTIPGLIVYARVDGSFAVWDPARFVSSEEDDARKATLVLSRSDVWNGLPGNIEGLIRDWTRWQTSPDRYLFDVFCKVLKRLSPPDLSDLVPGDTVRIPNDPRDIPTIVHPYGTTPILFTSAGVRRIITMAYLMVWAWNEHRVNSEHYNVKPEARMVVMIDEIEAHLHPKWQRIILPALLDVQETLSRNLEIQFFITTHSPLVLASAEPVFDDLQDELFHLDFSYGNEVRLEVKQFIKLGQINSWLTSPIFEMRHARSREAEDAIEAAKNLQKRNDVNSDEVREVNERLVRHLAVDDQFWPRWIYFAERYGVVK</sequence>
<name>A0A4Y7RR40_9FIRM</name>
<dbReference type="RefSeq" id="WP_134213614.1">
    <property type="nucleotide sequence ID" value="NZ_QFFZ01000016.1"/>
</dbReference>
<dbReference type="GO" id="GO:0016887">
    <property type="term" value="F:ATP hydrolysis activity"/>
    <property type="evidence" value="ECO:0007669"/>
    <property type="project" value="InterPro"/>
</dbReference>
<dbReference type="PANTHER" id="PTHR43581">
    <property type="entry name" value="ATP/GTP PHOSPHATASE"/>
    <property type="match status" value="1"/>
</dbReference>